<evidence type="ECO:0000313" key="3">
    <source>
        <dbReference type="Proteomes" id="UP000297245"/>
    </source>
</evidence>
<feature type="domain" description="AB hydrolase-1" evidence="1">
    <location>
        <begin position="145"/>
        <end position="436"/>
    </location>
</feature>
<dbReference type="Pfam" id="PF12697">
    <property type="entry name" value="Abhydrolase_6"/>
    <property type="match status" value="1"/>
</dbReference>
<organism evidence="2 3">
    <name type="scientific">Dendrothele bispora (strain CBS 962.96)</name>
    <dbReference type="NCBI Taxonomy" id="1314807"/>
    <lineage>
        <taxon>Eukaryota</taxon>
        <taxon>Fungi</taxon>
        <taxon>Dikarya</taxon>
        <taxon>Basidiomycota</taxon>
        <taxon>Agaricomycotina</taxon>
        <taxon>Agaricomycetes</taxon>
        <taxon>Agaricomycetidae</taxon>
        <taxon>Agaricales</taxon>
        <taxon>Agaricales incertae sedis</taxon>
        <taxon>Dendrothele</taxon>
    </lineage>
</organism>
<gene>
    <name evidence="2" type="ORF">K435DRAFT_776556</name>
</gene>
<accession>A0A4S8MEA9</accession>
<dbReference type="Proteomes" id="UP000297245">
    <property type="component" value="Unassembled WGS sequence"/>
</dbReference>
<dbReference type="InterPro" id="IPR000073">
    <property type="entry name" value="AB_hydrolase_1"/>
</dbReference>
<dbReference type="GO" id="GO:0016787">
    <property type="term" value="F:hydrolase activity"/>
    <property type="evidence" value="ECO:0007669"/>
    <property type="project" value="UniProtKB-KW"/>
</dbReference>
<proteinExistence type="predicted"/>
<dbReference type="SUPFAM" id="SSF53474">
    <property type="entry name" value="alpha/beta-Hydrolases"/>
    <property type="match status" value="1"/>
</dbReference>
<name>A0A4S8MEA9_DENBC</name>
<evidence type="ECO:0000259" key="1">
    <source>
        <dbReference type="Pfam" id="PF12697"/>
    </source>
</evidence>
<protein>
    <submittedName>
        <fullName evidence="2">Alpha/beta-hydrolase</fullName>
    </submittedName>
</protein>
<dbReference type="OrthoDB" id="94039at2759"/>
<dbReference type="EMBL" id="ML179104">
    <property type="protein sequence ID" value="THV00419.1"/>
    <property type="molecule type" value="Genomic_DNA"/>
</dbReference>
<dbReference type="Gene3D" id="3.40.50.1820">
    <property type="entry name" value="alpha/beta hydrolase"/>
    <property type="match status" value="1"/>
</dbReference>
<reference evidence="2 3" key="1">
    <citation type="journal article" date="2019" name="Nat. Ecol. Evol.">
        <title>Megaphylogeny resolves global patterns of mushroom evolution.</title>
        <authorList>
            <person name="Varga T."/>
            <person name="Krizsan K."/>
            <person name="Foldi C."/>
            <person name="Dima B."/>
            <person name="Sanchez-Garcia M."/>
            <person name="Sanchez-Ramirez S."/>
            <person name="Szollosi G.J."/>
            <person name="Szarkandi J.G."/>
            <person name="Papp V."/>
            <person name="Albert L."/>
            <person name="Andreopoulos W."/>
            <person name="Angelini C."/>
            <person name="Antonin V."/>
            <person name="Barry K.W."/>
            <person name="Bougher N.L."/>
            <person name="Buchanan P."/>
            <person name="Buyck B."/>
            <person name="Bense V."/>
            <person name="Catcheside P."/>
            <person name="Chovatia M."/>
            <person name="Cooper J."/>
            <person name="Damon W."/>
            <person name="Desjardin D."/>
            <person name="Finy P."/>
            <person name="Geml J."/>
            <person name="Haridas S."/>
            <person name="Hughes K."/>
            <person name="Justo A."/>
            <person name="Karasinski D."/>
            <person name="Kautmanova I."/>
            <person name="Kiss B."/>
            <person name="Kocsube S."/>
            <person name="Kotiranta H."/>
            <person name="LaButti K.M."/>
            <person name="Lechner B.E."/>
            <person name="Liimatainen K."/>
            <person name="Lipzen A."/>
            <person name="Lukacs Z."/>
            <person name="Mihaltcheva S."/>
            <person name="Morgado L.N."/>
            <person name="Niskanen T."/>
            <person name="Noordeloos M.E."/>
            <person name="Ohm R.A."/>
            <person name="Ortiz-Santana B."/>
            <person name="Ovrebo C."/>
            <person name="Racz N."/>
            <person name="Riley R."/>
            <person name="Savchenko A."/>
            <person name="Shiryaev A."/>
            <person name="Soop K."/>
            <person name="Spirin V."/>
            <person name="Szebenyi C."/>
            <person name="Tomsovsky M."/>
            <person name="Tulloss R.E."/>
            <person name="Uehling J."/>
            <person name="Grigoriev I.V."/>
            <person name="Vagvolgyi C."/>
            <person name="Papp T."/>
            <person name="Martin F.M."/>
            <person name="Miettinen O."/>
            <person name="Hibbett D.S."/>
            <person name="Nagy L.G."/>
        </authorList>
    </citation>
    <scope>NUCLEOTIDE SEQUENCE [LARGE SCALE GENOMIC DNA]</scope>
    <source>
        <strain evidence="2 3">CBS 962.96</strain>
    </source>
</reference>
<keyword evidence="3" id="KW-1185">Reference proteome</keyword>
<evidence type="ECO:0000313" key="2">
    <source>
        <dbReference type="EMBL" id="THV00419.1"/>
    </source>
</evidence>
<dbReference type="InterPro" id="IPR029058">
    <property type="entry name" value="AB_hydrolase_fold"/>
</dbReference>
<dbReference type="AlphaFoldDB" id="A0A4S8MEA9"/>
<sequence length="453" mass="51162">MYSKPHPGSTSSVMNHDGIWLPVYPPPDCEQKPDLPSLLREPFWNSLPSHPAYSLSTHIVPAAFLRSTPEADLPVPPHPSANKETRHKHVQAGVERLLELRREESLRTQQVDPPTSFERRLWICFNRYVRKDLSSTMRPNKGLTLICAHANGFNKETWEPMIYHLLSSPGGQDIEEIWAWEAIQHGDSGLLNRGKLSSLFHWFDGVRDMLNFIIYFMPSTTTASLPVHLPRVSTEEEARRLRKGLSERTLIGVGHSLGGCITARACLAYPKFYSAIILIDPVIVSFSEPTLPEVIQKLASGALGRRASWPFKNKAYDSLSQSAFFRSWDPDALGLYVECGMYHDPLSLEYKLKLDPVNEATVFTDSITGCGEMWDRMHELNDNIEIKWIMPGDYDGMISRASTIKRVKLRPANCLQVTIPGSGHLIVQEKPRELAAEIANFLFPKYTGKKAML</sequence>
<keyword evidence="2" id="KW-0378">Hydrolase</keyword>